<gene>
    <name evidence="1" type="ORF">SAMN05660686_04710</name>
</gene>
<protein>
    <submittedName>
        <fullName evidence="1">Uncharacterized protein</fullName>
    </submittedName>
</protein>
<reference evidence="1 2" key="1">
    <citation type="submission" date="2016-10" db="EMBL/GenBank/DDBJ databases">
        <authorList>
            <person name="Varghese N."/>
            <person name="Submissions S."/>
        </authorList>
    </citation>
    <scope>NUCLEOTIDE SEQUENCE [LARGE SCALE GENOMIC DNA]</scope>
    <source>
        <strain evidence="1 2">DSM 18839</strain>
    </source>
</reference>
<accession>A0A8G2F0M7</accession>
<organism evidence="1 2">
    <name type="scientific">Thalassobaculum litoreum DSM 18839</name>
    <dbReference type="NCBI Taxonomy" id="1123362"/>
    <lineage>
        <taxon>Bacteria</taxon>
        <taxon>Pseudomonadati</taxon>
        <taxon>Pseudomonadota</taxon>
        <taxon>Alphaproteobacteria</taxon>
        <taxon>Rhodospirillales</taxon>
        <taxon>Thalassobaculaceae</taxon>
        <taxon>Thalassobaculum</taxon>
    </lineage>
</organism>
<dbReference type="Proteomes" id="UP000198615">
    <property type="component" value="Unassembled WGS sequence"/>
</dbReference>
<comment type="caution">
    <text evidence="1">The sequence shown here is derived from an EMBL/GenBank/DDBJ whole genome shotgun (WGS) entry which is preliminary data.</text>
</comment>
<keyword evidence="2" id="KW-1185">Reference proteome</keyword>
<sequence>MEKVLIILSMFGCSDAGNQCDLLDTGAEVFQSRAACERQIDASIHTGMDAPYPTIIANCGTPEETALILKDLAPGAPDGAAIASKEIDSHPNS</sequence>
<dbReference type="EMBL" id="FNBW01000020">
    <property type="protein sequence ID" value="SDG52328.1"/>
    <property type="molecule type" value="Genomic_DNA"/>
</dbReference>
<evidence type="ECO:0000313" key="1">
    <source>
        <dbReference type="EMBL" id="SDG52328.1"/>
    </source>
</evidence>
<dbReference type="AlphaFoldDB" id="A0A8G2F0M7"/>
<name>A0A8G2F0M7_9PROT</name>
<evidence type="ECO:0000313" key="2">
    <source>
        <dbReference type="Proteomes" id="UP000198615"/>
    </source>
</evidence>
<proteinExistence type="predicted"/>
<dbReference type="RefSeq" id="WP_139189441.1">
    <property type="nucleotide sequence ID" value="NZ_FNBW01000020.1"/>
</dbReference>
<dbReference type="OrthoDB" id="7916376at2"/>